<dbReference type="GO" id="GO:0034335">
    <property type="term" value="F:DNA negative supercoiling activity"/>
    <property type="evidence" value="ECO:0007669"/>
    <property type="project" value="UniProtKB-ARBA"/>
</dbReference>
<keyword evidence="3 9" id="KW-0547">Nucleotide-binding</keyword>
<dbReference type="NCBIfam" id="NF004044">
    <property type="entry name" value="PRK05561.1"/>
    <property type="match status" value="1"/>
</dbReference>
<dbReference type="SUPFAM" id="SSF56719">
    <property type="entry name" value="Type II DNA topoisomerase"/>
    <property type="match status" value="1"/>
</dbReference>
<dbReference type="GO" id="GO:0006261">
    <property type="term" value="P:DNA-templated DNA replication"/>
    <property type="evidence" value="ECO:0007669"/>
    <property type="project" value="UniProtKB-UniRule"/>
</dbReference>
<name>A0A537LQY8_9BACT</name>
<dbReference type="InterPro" id="IPR035516">
    <property type="entry name" value="Gyrase/topoIV_suA_C"/>
</dbReference>
<keyword evidence="7 9" id="KW-0413">Isomerase</keyword>
<dbReference type="InterPro" id="IPR006691">
    <property type="entry name" value="GyrA/parC_rep"/>
</dbReference>
<dbReference type="SUPFAM" id="SSF101904">
    <property type="entry name" value="GyrA/ParC C-terminal domain-like"/>
    <property type="match status" value="1"/>
</dbReference>
<dbReference type="PROSITE" id="PS52040">
    <property type="entry name" value="TOPO_IIA"/>
    <property type="match status" value="1"/>
</dbReference>
<dbReference type="AlphaFoldDB" id="A0A537LQY8"/>
<dbReference type="GO" id="GO:0006265">
    <property type="term" value="P:DNA topological change"/>
    <property type="evidence" value="ECO:0007669"/>
    <property type="project" value="UniProtKB-UniRule"/>
</dbReference>
<proteinExistence type="inferred from homology"/>
<evidence type="ECO:0000256" key="10">
    <source>
        <dbReference type="PROSITE-ProRule" id="PRU01384"/>
    </source>
</evidence>
<keyword evidence="4 9" id="KW-0067">ATP-binding</keyword>
<dbReference type="Gene3D" id="3.90.199.10">
    <property type="entry name" value="Topoisomerase II, domain 5"/>
    <property type="match status" value="1"/>
</dbReference>
<dbReference type="GO" id="GO:0003677">
    <property type="term" value="F:DNA binding"/>
    <property type="evidence" value="ECO:0007669"/>
    <property type="project" value="UniProtKB-UniRule"/>
</dbReference>
<evidence type="ECO:0000256" key="8">
    <source>
        <dbReference type="ARBA" id="ARBA00063644"/>
    </source>
</evidence>
<feature type="short sequence motif" description="GyrA-box" evidence="9">
    <location>
        <begin position="530"/>
        <end position="536"/>
    </location>
</feature>
<evidence type="ECO:0000256" key="6">
    <source>
        <dbReference type="ARBA" id="ARBA00023125"/>
    </source>
</evidence>
<dbReference type="NCBIfam" id="TIGR01063">
    <property type="entry name" value="gyrA"/>
    <property type="match status" value="1"/>
</dbReference>
<keyword evidence="9" id="KW-0963">Cytoplasm</keyword>
<evidence type="ECO:0000313" key="15">
    <source>
        <dbReference type="Proteomes" id="UP000318661"/>
    </source>
</evidence>
<dbReference type="GO" id="GO:0009330">
    <property type="term" value="C:DNA topoisomerase type II (double strand cut, ATP-hydrolyzing) complex"/>
    <property type="evidence" value="ECO:0007669"/>
    <property type="project" value="TreeGrafter"/>
</dbReference>
<dbReference type="InterPro" id="IPR050220">
    <property type="entry name" value="Type_II_DNA_Topoisomerases"/>
</dbReference>
<comment type="similarity">
    <text evidence="2 9">Belongs to the type II topoisomerase GyrA/ParC subunit family.</text>
</comment>
<dbReference type="Gene3D" id="3.30.1360.40">
    <property type="match status" value="1"/>
</dbReference>
<accession>A0A537LQY8</accession>
<dbReference type="FunFam" id="2.120.10.90:FF:000005">
    <property type="entry name" value="DNA topoisomerase 4 subunit A"/>
    <property type="match status" value="1"/>
</dbReference>
<dbReference type="InterPro" id="IPR013758">
    <property type="entry name" value="Topo_IIA_A/C_ab"/>
</dbReference>
<comment type="caution">
    <text evidence="12">The sequence shown here is derived from an EMBL/GenBank/DDBJ whole genome shotgun (WGS) entry which is preliminary data.</text>
</comment>
<evidence type="ECO:0000256" key="1">
    <source>
        <dbReference type="ARBA" id="ARBA00000185"/>
    </source>
</evidence>
<evidence type="ECO:0000256" key="3">
    <source>
        <dbReference type="ARBA" id="ARBA00022741"/>
    </source>
</evidence>
<evidence type="ECO:0000256" key="9">
    <source>
        <dbReference type="HAMAP-Rule" id="MF_01897"/>
    </source>
</evidence>
<reference evidence="14 15" key="1">
    <citation type="journal article" date="2019" name="Nat. Microbiol.">
        <title>Mediterranean grassland soil C-N compound turnover is dependent on rainfall and depth, and is mediated by genomically divergent microorganisms.</title>
        <authorList>
            <person name="Diamond S."/>
            <person name="Andeer P.F."/>
            <person name="Li Z."/>
            <person name="Crits-Christoph A."/>
            <person name="Burstein D."/>
            <person name="Anantharaman K."/>
            <person name="Lane K.R."/>
            <person name="Thomas B.C."/>
            <person name="Pan C."/>
            <person name="Northen T.R."/>
            <person name="Banfield J.F."/>
        </authorList>
    </citation>
    <scope>NUCLEOTIDE SEQUENCE [LARGE SCALE GENOMIC DNA]</scope>
    <source>
        <strain evidence="13">NP_1</strain>
        <strain evidence="12">NP_2</strain>
    </source>
</reference>
<protein>
    <recommendedName>
        <fullName evidence="9">DNA gyrase subunit A</fullName>
        <ecNumber evidence="9">5.6.2.2</ecNumber>
    </recommendedName>
</protein>
<dbReference type="InterPro" id="IPR013757">
    <property type="entry name" value="Topo_IIA_A_a_sf"/>
</dbReference>
<evidence type="ECO:0000313" key="13">
    <source>
        <dbReference type="EMBL" id="TMJ12871.1"/>
    </source>
</evidence>
<evidence type="ECO:0000256" key="4">
    <source>
        <dbReference type="ARBA" id="ARBA00022840"/>
    </source>
</evidence>
<dbReference type="GO" id="GO:0005524">
    <property type="term" value="F:ATP binding"/>
    <property type="evidence" value="ECO:0007669"/>
    <property type="project" value="UniProtKB-UniRule"/>
</dbReference>
<dbReference type="EMBL" id="VBAI01000014">
    <property type="protein sequence ID" value="TMJ12871.1"/>
    <property type="molecule type" value="Genomic_DNA"/>
</dbReference>
<dbReference type="FunFam" id="3.90.199.10:FF:000001">
    <property type="entry name" value="DNA gyrase subunit A"/>
    <property type="match status" value="1"/>
</dbReference>
<comment type="subunit">
    <text evidence="9">Heterotetramer, composed of two GyrA and two GyrB chains. In the heterotetramer, GyrA contains the active site tyrosine that forms a transient covalent intermediate with DNA, while GyrB binds cofactors and catalyzes ATP hydrolysis.</text>
</comment>
<evidence type="ECO:0000313" key="14">
    <source>
        <dbReference type="Proteomes" id="UP000315217"/>
    </source>
</evidence>
<dbReference type="Proteomes" id="UP000318661">
    <property type="component" value="Unassembled WGS sequence"/>
</dbReference>
<dbReference type="InterPro" id="IPR002205">
    <property type="entry name" value="Topo_IIA_dom_A"/>
</dbReference>
<evidence type="ECO:0000256" key="5">
    <source>
        <dbReference type="ARBA" id="ARBA00023029"/>
    </source>
</evidence>
<dbReference type="Pfam" id="PF03989">
    <property type="entry name" value="DNA_gyraseA_C"/>
    <property type="match status" value="6"/>
</dbReference>
<dbReference type="InterPro" id="IPR005743">
    <property type="entry name" value="GyrA"/>
</dbReference>
<dbReference type="EC" id="5.6.2.2" evidence="9"/>
<dbReference type="FunFam" id="3.30.1360.40:FF:000002">
    <property type="entry name" value="DNA gyrase subunit A"/>
    <property type="match status" value="1"/>
</dbReference>
<comment type="subunit">
    <text evidence="8">Heterotetramer composed of ParC and ParE.</text>
</comment>
<comment type="miscellaneous">
    <text evidence="9">Few gyrases are as efficient as E.coli at forming negative supercoils. Not all organisms have 2 type II topoisomerases; in organisms with a single type II topoisomerase this enzyme also has to decatenate newly replicated chromosomes.</text>
</comment>
<dbReference type="Gene3D" id="2.120.10.90">
    <property type="entry name" value="DNA gyrase/topoisomerase IV, subunit A, C-terminal"/>
    <property type="match status" value="1"/>
</dbReference>
<dbReference type="GO" id="GO:0005694">
    <property type="term" value="C:chromosome"/>
    <property type="evidence" value="ECO:0007669"/>
    <property type="project" value="InterPro"/>
</dbReference>
<sequence>MADESRILPRPIEEEMRTSYLDYAMSVIVSRALPDARDGLKPVQRRILFGMLEAGLRPDRPYRKSAAVVGDVMKKYHPHGDVPIYESLVRMAQPWSVRYPLVDGQGNFGSIDGDPPAAMRYSECRLTPLAMELLADIDRDTVDFIPNYDEYEKEPVVLPAKVPHLLMNGASGIAVGMASNIPPHNLGELVDGLVTMIDDADTSDEALMKIIKGPDFPTGGIILGRDGIKAAYTTGRGSITLRAKAEMEELKGGRTAVIVTEIPYMVNKAALIARIAELVRNKKLAGISDLRDESDRSGMRIVMELRRDANPQIVRNQLYKHTQMQTTFGANMLALVAGVPRTLKLREMLNHYLQHRRTVVIRRTKFELSRAEERAHILEGLKIALKHLDAVIELIKKSKDVPAAREGLRKRFKLSERQADAILDMRLQRLTALEREKIDEEYKVLVKDIARYKEMLRDATSARPKLIMAAVRAELLEMKEKYGDSRRTRITSREAEEFEAEDLIPDVDVVISLTHNNYIKRQPLETYRLQRRGTRGVIGVATKEEDFVEQVLTTTNHAFLLFFSDRGKVYRMKAHEVPEAGRTARGTSMVNLLALAQGERLNAMIALRSFEDTGSVFMVTQRGIVKRTGLMEFINAKRAGIFAITLDRADSLVGVKLIAKDAQIVLATQQGKAIRFKAGQVREMGRGARGVRGIRLRSGDAVVGVADAKEGRALLTVTELGLGKRTPMGQYPTKSRGGMGVINVKITKKAGAVVSVRAVDDDDEILLGTTGGVFNRIPVAQISVMSRHAQGVRVLKLGEGEKLAAVARISAKE</sequence>
<feature type="active site" description="O-(5'-phospho-DNA)-tyrosine intermediate" evidence="9 10">
    <location>
        <position position="121"/>
    </location>
</feature>
<keyword evidence="5 9" id="KW-0799">Topoisomerase</keyword>
<dbReference type="Gene3D" id="1.10.268.10">
    <property type="entry name" value="Topoisomerase, domain 3"/>
    <property type="match status" value="1"/>
</dbReference>
<evidence type="ECO:0000256" key="7">
    <source>
        <dbReference type="ARBA" id="ARBA00023235"/>
    </source>
</evidence>
<comment type="catalytic activity">
    <reaction evidence="1 9 10">
        <text>ATP-dependent breakage, passage and rejoining of double-stranded DNA.</text>
        <dbReference type="EC" id="5.6.2.2"/>
    </reaction>
</comment>
<evidence type="ECO:0000313" key="12">
    <source>
        <dbReference type="EMBL" id="TMJ10352.1"/>
    </source>
</evidence>
<dbReference type="GO" id="GO:0005737">
    <property type="term" value="C:cytoplasm"/>
    <property type="evidence" value="ECO:0007669"/>
    <property type="project" value="UniProtKB-SubCell"/>
</dbReference>
<dbReference type="HAMAP" id="MF_01897">
    <property type="entry name" value="GyrA"/>
    <property type="match status" value="1"/>
</dbReference>
<feature type="domain" description="Topo IIA-type catalytic" evidence="11">
    <location>
        <begin position="33"/>
        <end position="503"/>
    </location>
</feature>
<organism evidence="12 15">
    <name type="scientific">Candidatus Segetimicrobium genomatis</name>
    <dbReference type="NCBI Taxonomy" id="2569760"/>
    <lineage>
        <taxon>Bacteria</taxon>
        <taxon>Bacillati</taxon>
        <taxon>Candidatus Sysuimicrobiota</taxon>
        <taxon>Candidatus Sysuimicrobiia</taxon>
        <taxon>Candidatus Sysuimicrobiales</taxon>
        <taxon>Candidatus Segetimicrobiaceae</taxon>
        <taxon>Candidatus Segetimicrobium</taxon>
    </lineage>
</organism>
<dbReference type="SMART" id="SM00434">
    <property type="entry name" value="TOP4c"/>
    <property type="match status" value="1"/>
</dbReference>
<dbReference type="InterPro" id="IPR013760">
    <property type="entry name" value="Topo_IIA-like_dom_sf"/>
</dbReference>
<evidence type="ECO:0000256" key="2">
    <source>
        <dbReference type="ARBA" id="ARBA00008263"/>
    </source>
</evidence>
<dbReference type="PANTHER" id="PTHR43493:SF5">
    <property type="entry name" value="DNA GYRASE SUBUNIT A, CHLOROPLASTIC_MITOCHONDRIAL"/>
    <property type="match status" value="1"/>
</dbReference>
<comment type="subcellular location">
    <subcellularLocation>
        <location evidence="9">Cytoplasm</location>
    </subcellularLocation>
</comment>
<dbReference type="PANTHER" id="PTHR43493">
    <property type="entry name" value="DNA GYRASE/TOPOISOMERASE SUBUNIT A"/>
    <property type="match status" value="1"/>
</dbReference>
<dbReference type="Pfam" id="PF00521">
    <property type="entry name" value="DNA_topoisoIV"/>
    <property type="match status" value="1"/>
</dbReference>
<dbReference type="EMBL" id="VBAJ01000014">
    <property type="protein sequence ID" value="TMJ10352.1"/>
    <property type="molecule type" value="Genomic_DNA"/>
</dbReference>
<keyword evidence="6 9" id="KW-0238">DNA-binding</keyword>
<dbReference type="CDD" id="cd00187">
    <property type="entry name" value="TOP4c"/>
    <property type="match status" value="1"/>
</dbReference>
<gene>
    <name evidence="9 12" type="primary">gyrA</name>
    <name evidence="13" type="ORF">E6G98_02015</name>
    <name evidence="12" type="ORF">E6G99_00780</name>
</gene>
<evidence type="ECO:0000259" key="11">
    <source>
        <dbReference type="PROSITE" id="PS52040"/>
    </source>
</evidence>
<dbReference type="NCBIfam" id="NF004043">
    <property type="entry name" value="PRK05560.1"/>
    <property type="match status" value="1"/>
</dbReference>
<dbReference type="FunFam" id="1.10.268.10:FF:000001">
    <property type="entry name" value="DNA gyrase subunit A"/>
    <property type="match status" value="1"/>
</dbReference>
<dbReference type="Proteomes" id="UP000315217">
    <property type="component" value="Unassembled WGS sequence"/>
</dbReference>
<comment type="function">
    <text evidence="9">A type II topoisomerase that negatively supercoils closed circular double-stranded (ds) DNA in an ATP-dependent manner to modulate DNA topology and maintain chromosomes in an underwound state. Negative supercoiling favors strand separation, and DNA replication, transcription, recombination and repair, all of which involve strand separation. Also able to catalyze the interconversion of other topological isomers of dsDNA rings, including catenanes and knotted rings. Type II topoisomerases break and join 2 DNA strands simultaneously in an ATP-dependent manner.</text>
</comment>